<dbReference type="PRINTS" id="PR00081">
    <property type="entry name" value="GDHRDH"/>
</dbReference>
<dbReference type="AlphaFoldDB" id="A0AAU8JE81"/>
<organism evidence="3">
    <name type="scientific">Planktothricoides raciborskii GIHE-MW2</name>
    <dbReference type="NCBI Taxonomy" id="2792601"/>
    <lineage>
        <taxon>Bacteria</taxon>
        <taxon>Bacillati</taxon>
        <taxon>Cyanobacteriota</taxon>
        <taxon>Cyanophyceae</taxon>
        <taxon>Oscillatoriophycideae</taxon>
        <taxon>Oscillatoriales</taxon>
        <taxon>Oscillatoriaceae</taxon>
        <taxon>Planktothricoides</taxon>
    </lineage>
</organism>
<dbReference type="PANTHER" id="PTHR42760:SF133">
    <property type="entry name" value="3-OXOACYL-[ACYL-CARRIER-PROTEIN] REDUCTASE"/>
    <property type="match status" value="1"/>
</dbReference>
<dbReference type="SUPFAM" id="SSF51735">
    <property type="entry name" value="NAD(P)-binding Rossmann-fold domains"/>
    <property type="match status" value="1"/>
</dbReference>
<dbReference type="GO" id="GO:0016616">
    <property type="term" value="F:oxidoreductase activity, acting on the CH-OH group of donors, NAD or NADP as acceptor"/>
    <property type="evidence" value="ECO:0007669"/>
    <property type="project" value="TreeGrafter"/>
</dbReference>
<dbReference type="FunFam" id="3.40.50.720:FF:000084">
    <property type="entry name" value="Short-chain dehydrogenase reductase"/>
    <property type="match status" value="1"/>
</dbReference>
<dbReference type="Gene3D" id="3.40.50.720">
    <property type="entry name" value="NAD(P)-binding Rossmann-like Domain"/>
    <property type="match status" value="1"/>
</dbReference>
<dbReference type="EC" id="1.-.-.-" evidence="3"/>
<dbReference type="PRINTS" id="PR00080">
    <property type="entry name" value="SDRFAMILY"/>
</dbReference>
<name>A0AAU8JE81_9CYAN</name>
<accession>A0AAU8JE81</accession>
<protein>
    <submittedName>
        <fullName evidence="3">SDR family oxidoreductase</fullName>
        <ecNumber evidence="3">1.-.-.-</ecNumber>
    </submittedName>
</protein>
<dbReference type="InterPro" id="IPR036291">
    <property type="entry name" value="NAD(P)-bd_dom_sf"/>
</dbReference>
<dbReference type="PANTHER" id="PTHR42760">
    <property type="entry name" value="SHORT-CHAIN DEHYDROGENASES/REDUCTASES FAMILY MEMBER"/>
    <property type="match status" value="1"/>
</dbReference>
<evidence type="ECO:0000313" key="3">
    <source>
        <dbReference type="EMBL" id="XCM37491.1"/>
    </source>
</evidence>
<dbReference type="CDD" id="cd05233">
    <property type="entry name" value="SDR_c"/>
    <property type="match status" value="1"/>
</dbReference>
<dbReference type="EMBL" id="CP159837">
    <property type="protein sequence ID" value="XCM37491.1"/>
    <property type="molecule type" value="Genomic_DNA"/>
</dbReference>
<dbReference type="RefSeq" id="WP_054465161.1">
    <property type="nucleotide sequence ID" value="NZ_CP159837.1"/>
</dbReference>
<proteinExistence type="inferred from homology"/>
<comment type="similarity">
    <text evidence="1">Belongs to the short-chain dehydrogenases/reductases (SDR) family.</text>
</comment>
<gene>
    <name evidence="3" type="ORF">ABWT76_000256</name>
</gene>
<evidence type="ECO:0000256" key="1">
    <source>
        <dbReference type="ARBA" id="ARBA00006484"/>
    </source>
</evidence>
<dbReference type="Pfam" id="PF13561">
    <property type="entry name" value="adh_short_C2"/>
    <property type="match status" value="1"/>
</dbReference>
<dbReference type="InterPro" id="IPR002347">
    <property type="entry name" value="SDR_fam"/>
</dbReference>
<reference evidence="3" key="1">
    <citation type="submission" date="2024-07" db="EMBL/GenBank/DDBJ databases">
        <authorList>
            <person name="Kim Y.J."/>
            <person name="Jeong J.Y."/>
        </authorList>
    </citation>
    <scope>NUCLEOTIDE SEQUENCE</scope>
    <source>
        <strain evidence="3">GIHE-MW2</strain>
    </source>
</reference>
<evidence type="ECO:0000256" key="2">
    <source>
        <dbReference type="ARBA" id="ARBA00023002"/>
    </source>
</evidence>
<keyword evidence="2 3" id="KW-0560">Oxidoreductase</keyword>
<sequence length="232" mass="25370">MDHPITLITGTRKGIGKFLAEHYVAQGHHVIGCSRGEIDWKLDGYIHYVADVADEKAVQAIFADLRQTYGRLDHLINNAGMASMNHSLLTPVSTVHKLLDTNVVGTFLFCREAAKLMKKNKYGRIVNFTTIAVPLKLAGEAIYVASKAAVLSLTEVLAREFAEFGITVNSVGPVPIETDLIRAVPKEKIDQLLAKQAIHRLGTCEDVANVIDFYLKKESGLVTGQNLFLGGV</sequence>